<dbReference type="Gene3D" id="3.40.470.10">
    <property type="entry name" value="Uracil-DNA glycosylase-like domain"/>
    <property type="match status" value="1"/>
</dbReference>
<keyword evidence="3" id="KW-1185">Reference proteome</keyword>
<dbReference type="EC" id="3.2.2.15" evidence="2"/>
<dbReference type="CDD" id="cd10032">
    <property type="entry name" value="UDG-F6_HDG"/>
    <property type="match status" value="1"/>
</dbReference>
<organism evidence="2 3">
    <name type="scientific">Azonexus hydrophilus</name>
    <dbReference type="NCBI Taxonomy" id="418702"/>
    <lineage>
        <taxon>Bacteria</taxon>
        <taxon>Pseudomonadati</taxon>
        <taxon>Pseudomonadota</taxon>
        <taxon>Betaproteobacteria</taxon>
        <taxon>Rhodocyclales</taxon>
        <taxon>Azonexaceae</taxon>
        <taxon>Azonexus</taxon>
    </lineage>
</organism>
<dbReference type="GO" id="GO:0033958">
    <property type="term" value="F:DNA-deoxyinosine glycosylase activity"/>
    <property type="evidence" value="ECO:0007669"/>
    <property type="project" value="UniProtKB-EC"/>
</dbReference>
<evidence type="ECO:0000313" key="3">
    <source>
        <dbReference type="Proteomes" id="UP001479520"/>
    </source>
</evidence>
<name>A0ABZ2XIE5_9RHOO</name>
<feature type="domain" description="Uracil-DNA glycosylase-like" evidence="1">
    <location>
        <begin position="8"/>
        <end position="164"/>
    </location>
</feature>
<reference evidence="2 3" key="1">
    <citation type="submission" date="2024-04" db="EMBL/GenBank/DDBJ databases">
        <title>Dissimilatory iodate-reducing microorganisms contribute to the enrichment of iodine in groundwater.</title>
        <authorList>
            <person name="Jiang Z."/>
        </authorList>
    </citation>
    <scope>NUCLEOTIDE SEQUENCE [LARGE SCALE GENOMIC DNA]</scope>
    <source>
        <strain evidence="2 3">NCP973</strain>
    </source>
</reference>
<gene>
    <name evidence="2" type="ORF">AADV58_03130</name>
</gene>
<accession>A0ABZ2XIE5</accession>
<protein>
    <submittedName>
        <fullName evidence="2">DNA-deoxyinosine glycosylase</fullName>
        <ecNumber evidence="2">3.2.2.15</ecNumber>
    </submittedName>
</protein>
<sequence>MADVCCFPPVAAPGARILILGSMPGRASLDAGRYYAHPHNAFWPIVGELFGFSPELPYPARLQALQAAGVALWDVIAACEREGSLDADIVAGSVRANDFPAFFAAHPGVRDVFFNGAAAEQAFRRHVLPALAATGLRLQRLPSTSPAHAALNRAAKLAAWSAILKPLTGGEGV</sequence>
<dbReference type="InterPro" id="IPR005122">
    <property type="entry name" value="Uracil-DNA_glycosylase-like"/>
</dbReference>
<dbReference type="InterPro" id="IPR026353">
    <property type="entry name" value="Hypoxan-DNA_Glyclase"/>
</dbReference>
<dbReference type="SUPFAM" id="SSF52141">
    <property type="entry name" value="Uracil-DNA glycosylase-like"/>
    <property type="match status" value="1"/>
</dbReference>
<dbReference type="Proteomes" id="UP001479520">
    <property type="component" value="Chromosome"/>
</dbReference>
<dbReference type="SMART" id="SM00987">
    <property type="entry name" value="UreE_C"/>
    <property type="match status" value="1"/>
</dbReference>
<evidence type="ECO:0000259" key="1">
    <source>
        <dbReference type="SMART" id="SM00986"/>
    </source>
</evidence>
<dbReference type="InterPro" id="IPR036895">
    <property type="entry name" value="Uracil-DNA_glycosylase-like_sf"/>
</dbReference>
<keyword evidence="2" id="KW-0378">Hydrolase</keyword>
<dbReference type="EMBL" id="CP151406">
    <property type="protein sequence ID" value="WZJ22158.1"/>
    <property type="molecule type" value="Genomic_DNA"/>
</dbReference>
<dbReference type="RefSeq" id="WP_341744056.1">
    <property type="nucleotide sequence ID" value="NZ_CP151406.1"/>
</dbReference>
<proteinExistence type="predicted"/>
<dbReference type="SMART" id="SM00986">
    <property type="entry name" value="UDG"/>
    <property type="match status" value="1"/>
</dbReference>
<evidence type="ECO:0000313" key="2">
    <source>
        <dbReference type="EMBL" id="WZJ22158.1"/>
    </source>
</evidence>
<keyword evidence="2" id="KW-0326">Glycosidase</keyword>
<dbReference type="Pfam" id="PF03167">
    <property type="entry name" value="UDG"/>
    <property type="match status" value="1"/>
</dbReference>
<dbReference type="NCBIfam" id="TIGR04274">
    <property type="entry name" value="hypoxanDNAglyco"/>
    <property type="match status" value="1"/>
</dbReference>